<evidence type="ECO:0000256" key="1">
    <source>
        <dbReference type="SAM" id="MobiDB-lite"/>
    </source>
</evidence>
<evidence type="ECO:0008006" key="3">
    <source>
        <dbReference type="Google" id="ProtNLM"/>
    </source>
</evidence>
<dbReference type="AlphaFoldDB" id="A0A6L2LC25"/>
<evidence type="ECO:0000313" key="2">
    <source>
        <dbReference type="EMBL" id="GEU59306.1"/>
    </source>
</evidence>
<sequence length="642" mass="72527">MLVTVEAPPPCLPAPSQPDHQLKDKHGESLPPLPPPPQPPSPEYDNMAAFLDEIIRPDNESTQTTGPQPTQTTGPQPTQTTGPQPTQTTGPQPTQTTGPQPTQTTGHHIDNEFEALFSRATDKLYPGCTWMTSLEFLAKMSHAKVLGKITDIGFNLILKVLQEAFPHGEGFKIPSDRRRMKKMQNYLICNASRWKDLKTKGKKVANKVVRYFSLIPRLKRLYKSQHTAKWMTWHSTGKSKENGQMNHPVDGKAWKFFDIIHSEFAKDPRNIRLGLAADGFNPFGNLSQTYSMWPVILTTYNTPPWICMKETSFILTMLILGPKSPAKDIDVFLQPLIRELQTLWSGVWTRDVVTCPDFKMKAALLWTINDFPARSSLSGWSGQGYLPHMEFPNNNLEAEFPHWFDLQVRQKSVENDPRCSPESGLFSLSCGPESNANSYVACVVNGVKFLVHDRDIHRTTKRSRVATPRPNGEMFYGQLEEILELTYIGNRKGINHILTDKDSYKDQQYILATHARQVFYLEDPARRPPHWKVVEDVHHRKIWHRDVVEDDQDVIHDSNSSDVALSANLGDLDYTSLSTNDESTKVDASLDNEVPDEESADFIGDEDDVAPHVLEDDDQDEDVRDDDGPASVHVVSSDDLKL</sequence>
<reference evidence="2" key="1">
    <citation type="journal article" date="2019" name="Sci. Rep.">
        <title>Draft genome of Tanacetum cinerariifolium, the natural source of mosquito coil.</title>
        <authorList>
            <person name="Yamashiro T."/>
            <person name="Shiraishi A."/>
            <person name="Satake H."/>
            <person name="Nakayama K."/>
        </authorList>
    </citation>
    <scope>NUCLEOTIDE SEQUENCE</scope>
</reference>
<feature type="compositionally biased region" description="Acidic residues" evidence="1">
    <location>
        <begin position="615"/>
        <end position="625"/>
    </location>
</feature>
<protein>
    <recommendedName>
        <fullName evidence="3">DUF4216 domain-containing protein</fullName>
    </recommendedName>
</protein>
<organism evidence="2">
    <name type="scientific">Tanacetum cinerariifolium</name>
    <name type="common">Dalmatian daisy</name>
    <name type="synonym">Chrysanthemum cinerariifolium</name>
    <dbReference type="NCBI Taxonomy" id="118510"/>
    <lineage>
        <taxon>Eukaryota</taxon>
        <taxon>Viridiplantae</taxon>
        <taxon>Streptophyta</taxon>
        <taxon>Embryophyta</taxon>
        <taxon>Tracheophyta</taxon>
        <taxon>Spermatophyta</taxon>
        <taxon>Magnoliopsida</taxon>
        <taxon>eudicotyledons</taxon>
        <taxon>Gunneridae</taxon>
        <taxon>Pentapetalae</taxon>
        <taxon>asterids</taxon>
        <taxon>campanulids</taxon>
        <taxon>Asterales</taxon>
        <taxon>Asteraceae</taxon>
        <taxon>Asteroideae</taxon>
        <taxon>Anthemideae</taxon>
        <taxon>Anthemidinae</taxon>
        <taxon>Tanacetum</taxon>
    </lineage>
</organism>
<dbReference type="PANTHER" id="PTHR10775">
    <property type="entry name" value="OS08G0208400 PROTEIN"/>
    <property type="match status" value="1"/>
</dbReference>
<feature type="compositionally biased region" description="Low complexity" evidence="1">
    <location>
        <begin position="62"/>
        <end position="106"/>
    </location>
</feature>
<feature type="compositionally biased region" description="Pro residues" evidence="1">
    <location>
        <begin position="31"/>
        <end position="42"/>
    </location>
</feature>
<gene>
    <name evidence="2" type="ORF">Tci_031284</name>
</gene>
<feature type="compositionally biased region" description="Pro residues" evidence="1">
    <location>
        <begin position="7"/>
        <end position="16"/>
    </location>
</feature>
<dbReference type="EMBL" id="BKCJ010004149">
    <property type="protein sequence ID" value="GEU59306.1"/>
    <property type="molecule type" value="Genomic_DNA"/>
</dbReference>
<feature type="compositionally biased region" description="Acidic residues" evidence="1">
    <location>
        <begin position="593"/>
        <end position="608"/>
    </location>
</feature>
<proteinExistence type="predicted"/>
<dbReference type="Pfam" id="PF02992">
    <property type="entry name" value="Transposase_21"/>
    <property type="match status" value="1"/>
</dbReference>
<dbReference type="InterPro" id="IPR004242">
    <property type="entry name" value="Transposase_21"/>
</dbReference>
<accession>A0A6L2LC25</accession>
<feature type="region of interest" description="Disordered" evidence="1">
    <location>
        <begin position="577"/>
        <end position="642"/>
    </location>
</feature>
<name>A0A6L2LC25_TANCI</name>
<comment type="caution">
    <text evidence="2">The sequence shown here is derived from an EMBL/GenBank/DDBJ whole genome shotgun (WGS) entry which is preliminary data.</text>
</comment>
<dbReference type="PANTHER" id="PTHR10775:SF185">
    <property type="entry name" value="OS08G0208400 PROTEIN"/>
    <property type="match status" value="1"/>
</dbReference>
<feature type="region of interest" description="Disordered" evidence="1">
    <location>
        <begin position="1"/>
        <end position="107"/>
    </location>
</feature>